<comment type="similarity">
    <text evidence="2 4">Belongs to the FliE family.</text>
</comment>
<name>A0A6M9PPI8_9BURK</name>
<dbReference type="NCBIfam" id="TIGR00205">
    <property type="entry name" value="fliE"/>
    <property type="match status" value="1"/>
</dbReference>
<keyword evidence="7" id="KW-1185">Reference proteome</keyword>
<dbReference type="AlphaFoldDB" id="A0A6M9PPI8"/>
<dbReference type="PRINTS" id="PR01006">
    <property type="entry name" value="FLGHOOKFLIE"/>
</dbReference>
<dbReference type="RefSeq" id="WP_173955336.1">
    <property type="nucleotide sequence ID" value="NZ_CP028942.1"/>
</dbReference>
<evidence type="ECO:0000256" key="5">
    <source>
        <dbReference type="NCBIfam" id="TIGR00205"/>
    </source>
</evidence>
<dbReference type="GO" id="GO:0009425">
    <property type="term" value="C:bacterial-type flagellum basal body"/>
    <property type="evidence" value="ECO:0007669"/>
    <property type="project" value="UniProtKB-SubCell"/>
</dbReference>
<evidence type="ECO:0000313" key="7">
    <source>
        <dbReference type="Proteomes" id="UP000503312"/>
    </source>
</evidence>
<keyword evidence="6" id="KW-0282">Flagellum</keyword>
<dbReference type="EMBL" id="CP028942">
    <property type="protein sequence ID" value="QKM64294.1"/>
    <property type="molecule type" value="Genomic_DNA"/>
</dbReference>
<accession>A0A6M9PPI8</accession>
<evidence type="ECO:0000256" key="2">
    <source>
        <dbReference type="ARBA" id="ARBA00009272"/>
    </source>
</evidence>
<dbReference type="InterPro" id="IPR001624">
    <property type="entry name" value="FliE"/>
</dbReference>
<dbReference type="Pfam" id="PF02049">
    <property type="entry name" value="FliE"/>
    <property type="match status" value="1"/>
</dbReference>
<dbReference type="GO" id="GO:0005198">
    <property type="term" value="F:structural molecule activity"/>
    <property type="evidence" value="ECO:0007669"/>
    <property type="project" value="UniProtKB-UniRule"/>
</dbReference>
<proteinExistence type="inferred from homology"/>
<dbReference type="GO" id="GO:0071973">
    <property type="term" value="P:bacterial-type flagellum-dependent cell motility"/>
    <property type="evidence" value="ECO:0007669"/>
    <property type="project" value="InterPro"/>
</dbReference>
<evidence type="ECO:0000313" key="6">
    <source>
        <dbReference type="EMBL" id="QKM64294.1"/>
    </source>
</evidence>
<dbReference type="HAMAP" id="MF_00724">
    <property type="entry name" value="FliE"/>
    <property type="match status" value="1"/>
</dbReference>
<evidence type="ECO:0000256" key="4">
    <source>
        <dbReference type="HAMAP-Rule" id="MF_00724"/>
    </source>
</evidence>
<protein>
    <recommendedName>
        <fullName evidence="4 5">Flagellar hook-basal body complex protein FliE</fullName>
    </recommendedName>
</protein>
<keyword evidence="6" id="KW-0966">Cell projection</keyword>
<organism evidence="6 7">
    <name type="scientific">Polynucleobacter tropicus</name>
    <dbReference type="NCBI Taxonomy" id="1743174"/>
    <lineage>
        <taxon>Bacteria</taxon>
        <taxon>Pseudomonadati</taxon>
        <taxon>Pseudomonadota</taxon>
        <taxon>Betaproteobacteria</taxon>
        <taxon>Burkholderiales</taxon>
        <taxon>Burkholderiaceae</taxon>
        <taxon>Polynucleobacter</taxon>
    </lineage>
</organism>
<dbReference type="KEGG" id="ptrp:DCO17_03015"/>
<comment type="subcellular location">
    <subcellularLocation>
        <location evidence="1 4">Bacterial flagellum basal body</location>
    </subcellularLocation>
</comment>
<gene>
    <name evidence="4" type="primary">fliE</name>
    <name evidence="6" type="ORF">DCO17_03015</name>
</gene>
<keyword evidence="3 4" id="KW-0975">Bacterial flagellum</keyword>
<evidence type="ECO:0000256" key="3">
    <source>
        <dbReference type="ARBA" id="ARBA00023143"/>
    </source>
</evidence>
<reference evidence="6 7" key="1">
    <citation type="submission" date="2018-04" db="EMBL/GenBank/DDBJ databases">
        <title>Polynucleobacter sp. UH21B genome.</title>
        <authorList>
            <person name="Hahn M.W."/>
        </authorList>
    </citation>
    <scope>NUCLEOTIDE SEQUENCE [LARGE SCALE GENOMIC DNA]</scope>
    <source>
        <strain evidence="6 7">MWH-UH21B</strain>
    </source>
</reference>
<dbReference type="Proteomes" id="UP000503312">
    <property type="component" value="Chromosome"/>
</dbReference>
<evidence type="ECO:0000256" key="1">
    <source>
        <dbReference type="ARBA" id="ARBA00004117"/>
    </source>
</evidence>
<dbReference type="PANTHER" id="PTHR34653:SF1">
    <property type="entry name" value="FLAGELLAR HOOK-BASAL BODY COMPLEX PROTEIN FLIE"/>
    <property type="match status" value="1"/>
</dbReference>
<sequence>MSTSNVDSMITRMQALAAAASGKPLASDNQATNGVDFSAVLKNAIENVNTAQNSAQAKAQSFSSGASDTSLEDVIVSLQKANLSLQGMIAVRNRLVDAYKEVTNLQV</sequence>
<keyword evidence="6" id="KW-0969">Cilium</keyword>
<dbReference type="PANTHER" id="PTHR34653">
    <property type="match status" value="1"/>
</dbReference>
<dbReference type="GO" id="GO:0003774">
    <property type="term" value="F:cytoskeletal motor activity"/>
    <property type="evidence" value="ECO:0007669"/>
    <property type="project" value="InterPro"/>
</dbReference>